<dbReference type="SUPFAM" id="SSF52058">
    <property type="entry name" value="L domain-like"/>
    <property type="match status" value="1"/>
</dbReference>
<feature type="non-terminal residue" evidence="3">
    <location>
        <position position="1"/>
    </location>
</feature>
<dbReference type="Pfam" id="PF12799">
    <property type="entry name" value="LRR_4"/>
    <property type="match status" value="2"/>
</dbReference>
<dbReference type="PANTHER" id="PTHR46652">
    <property type="entry name" value="LEUCINE-RICH REPEAT AND IQ DOMAIN-CONTAINING PROTEIN 1-RELATED"/>
    <property type="match status" value="1"/>
</dbReference>
<dbReference type="SMART" id="SM00369">
    <property type="entry name" value="LRR_TYP"/>
    <property type="match status" value="3"/>
</dbReference>
<dbReference type="Gene3D" id="3.80.10.10">
    <property type="entry name" value="Ribonuclease Inhibitor"/>
    <property type="match status" value="2"/>
</dbReference>
<organism evidence="3">
    <name type="scientific">Trepomonas sp. PC1</name>
    <dbReference type="NCBI Taxonomy" id="1076344"/>
    <lineage>
        <taxon>Eukaryota</taxon>
        <taxon>Metamonada</taxon>
        <taxon>Diplomonadida</taxon>
        <taxon>Hexamitidae</taxon>
        <taxon>Hexamitinae</taxon>
        <taxon>Trepomonas</taxon>
    </lineage>
</organism>
<accession>A0A146K7F0</accession>
<keyword evidence="2" id="KW-0677">Repeat</keyword>
<dbReference type="SMART" id="SM00365">
    <property type="entry name" value="LRR_SD22"/>
    <property type="match status" value="5"/>
</dbReference>
<evidence type="ECO:0000256" key="2">
    <source>
        <dbReference type="ARBA" id="ARBA00022737"/>
    </source>
</evidence>
<proteinExistence type="predicted"/>
<dbReference type="InterPro" id="IPR050836">
    <property type="entry name" value="SDS22/Internalin_LRR"/>
</dbReference>
<keyword evidence="1" id="KW-0433">Leucine-rich repeat</keyword>
<dbReference type="EMBL" id="GDID01004752">
    <property type="protein sequence ID" value="JAP91854.1"/>
    <property type="molecule type" value="Transcribed_RNA"/>
</dbReference>
<dbReference type="InterPro" id="IPR003591">
    <property type="entry name" value="Leu-rich_rpt_typical-subtyp"/>
</dbReference>
<protein>
    <submittedName>
        <fullName evidence="3">Putative phosphoprotein phosphatase</fullName>
    </submittedName>
</protein>
<reference evidence="3" key="1">
    <citation type="submission" date="2015-07" db="EMBL/GenBank/DDBJ databases">
        <title>Adaptation to a free-living lifestyle via gene acquisitions in the diplomonad Trepomonas sp. PC1.</title>
        <authorList>
            <person name="Xu F."/>
            <person name="Jerlstrom-Hultqvist J."/>
            <person name="Kolisko M."/>
            <person name="Simpson A.G.B."/>
            <person name="Roger A.J."/>
            <person name="Svard S.G."/>
            <person name="Andersson J.O."/>
        </authorList>
    </citation>
    <scope>NUCLEOTIDE SEQUENCE</scope>
    <source>
        <strain evidence="3">PC1</strain>
    </source>
</reference>
<dbReference type="PANTHER" id="PTHR46652:SF3">
    <property type="entry name" value="LEUCINE-RICH REPEAT-CONTAINING PROTEIN 9"/>
    <property type="match status" value="1"/>
</dbReference>
<evidence type="ECO:0000256" key="1">
    <source>
        <dbReference type="ARBA" id="ARBA00022614"/>
    </source>
</evidence>
<evidence type="ECO:0000313" key="3">
    <source>
        <dbReference type="EMBL" id="JAP91854.1"/>
    </source>
</evidence>
<gene>
    <name evidence="3" type="ORF">TPC1_16395</name>
</gene>
<dbReference type="PROSITE" id="PS51450">
    <property type="entry name" value="LRR"/>
    <property type="match status" value="6"/>
</dbReference>
<name>A0A146K7F0_9EUKA</name>
<dbReference type="InterPro" id="IPR032675">
    <property type="entry name" value="LRR_dom_sf"/>
</dbReference>
<dbReference type="InterPro" id="IPR001611">
    <property type="entry name" value="Leu-rich_rpt"/>
</dbReference>
<sequence>QQFFIWCCGSIDADAISESSEEFDLSIMVCKNKRLTEIPNVSEQVVHLMLLRNQISNLNPLKKSLQITILNLQENLIKDISPLSVLVNLQKLNLRQNQVTDISALQKMQHLQCLKLGLNKIENLLPLAALSELTQLELDGNGIRSIAPLSKLNLIWLDVGFNKITELPEMQPTLQCLFLQSNRIGSIANVQTMPNLVHLNLSQNQITDITPLKHCEILESCWLDRNKIDKAPDFALLKNVKDVWIEFGQKGQNPFLSERKMQNAIPLVSFDGESNNSFK</sequence>
<dbReference type="AlphaFoldDB" id="A0A146K7F0"/>
<dbReference type="InterPro" id="IPR025875">
    <property type="entry name" value="Leu-rich_rpt_4"/>
</dbReference>